<dbReference type="Pfam" id="PF01385">
    <property type="entry name" value="OrfB_IS605"/>
    <property type="match status" value="1"/>
</dbReference>
<dbReference type="Proteomes" id="UP000316443">
    <property type="component" value="Unassembled WGS sequence"/>
</dbReference>
<evidence type="ECO:0000256" key="2">
    <source>
        <dbReference type="ARBA" id="ARBA00022578"/>
    </source>
</evidence>
<dbReference type="GO" id="GO:0006310">
    <property type="term" value="P:DNA recombination"/>
    <property type="evidence" value="ECO:0007669"/>
    <property type="project" value="UniProtKB-KW"/>
</dbReference>
<keyword evidence="4" id="KW-0233">DNA recombination</keyword>
<dbReference type="Pfam" id="PF07282">
    <property type="entry name" value="Cas12f1-like_TNB"/>
    <property type="match status" value="1"/>
</dbReference>
<dbReference type="GO" id="GO:0003677">
    <property type="term" value="F:DNA binding"/>
    <property type="evidence" value="ECO:0007669"/>
    <property type="project" value="UniProtKB-KW"/>
</dbReference>
<name>A0A551YNU8_MICAE</name>
<feature type="region of interest" description="Disordered" evidence="5">
    <location>
        <begin position="288"/>
        <end position="307"/>
    </location>
</feature>
<dbReference type="EMBL" id="SFCA01000004">
    <property type="protein sequence ID" value="TRT62637.1"/>
    <property type="molecule type" value="Genomic_DNA"/>
</dbReference>
<feature type="domain" description="Probable transposase IS891/IS1136/IS1341" evidence="6">
    <location>
        <begin position="242"/>
        <end position="351"/>
    </location>
</feature>
<accession>A0A551YNU8</accession>
<keyword evidence="3" id="KW-0238">DNA-binding</keyword>
<comment type="similarity">
    <text evidence="1">In the C-terminal section; belongs to the transposase 35 family.</text>
</comment>
<dbReference type="InterPro" id="IPR001959">
    <property type="entry name" value="Transposase"/>
</dbReference>
<evidence type="ECO:0000256" key="5">
    <source>
        <dbReference type="SAM" id="MobiDB-lite"/>
    </source>
</evidence>
<comment type="caution">
    <text evidence="8">The sequence shown here is derived from an EMBL/GenBank/DDBJ whole genome shotgun (WGS) entry which is preliminary data.</text>
</comment>
<evidence type="ECO:0000259" key="6">
    <source>
        <dbReference type="Pfam" id="PF01385"/>
    </source>
</evidence>
<evidence type="ECO:0000313" key="9">
    <source>
        <dbReference type="Proteomes" id="UP000316443"/>
    </source>
</evidence>
<evidence type="ECO:0000256" key="1">
    <source>
        <dbReference type="ARBA" id="ARBA00008761"/>
    </source>
</evidence>
<dbReference type="InterPro" id="IPR010095">
    <property type="entry name" value="Cas12f1-like_TNB"/>
</dbReference>
<evidence type="ECO:0000256" key="3">
    <source>
        <dbReference type="ARBA" id="ARBA00023125"/>
    </source>
</evidence>
<organism evidence="8 9">
    <name type="scientific">Microcystis aeruginosa Ma_QC_C_20070703_M131</name>
    <dbReference type="NCBI Taxonomy" id="2486263"/>
    <lineage>
        <taxon>Bacteria</taxon>
        <taxon>Bacillati</taxon>
        <taxon>Cyanobacteriota</taxon>
        <taxon>Cyanophyceae</taxon>
        <taxon>Oscillatoriophycideae</taxon>
        <taxon>Chroococcales</taxon>
        <taxon>Microcystaceae</taxon>
        <taxon>Microcystis</taxon>
    </lineage>
</organism>
<dbReference type="AlphaFoldDB" id="A0A551YNU8"/>
<protein>
    <submittedName>
        <fullName evidence="8">Transposase</fullName>
    </submittedName>
</protein>
<dbReference type="GO" id="GO:0032196">
    <property type="term" value="P:transposition"/>
    <property type="evidence" value="ECO:0007669"/>
    <property type="project" value="UniProtKB-KW"/>
</dbReference>
<dbReference type="NCBIfam" id="NF038192">
    <property type="entry name" value="V_cas_c2c8"/>
    <property type="match status" value="1"/>
</dbReference>
<proteinExistence type="inferred from homology"/>
<feature type="domain" description="Cas12f1-like TNB" evidence="7">
    <location>
        <begin position="386"/>
        <end position="451"/>
    </location>
</feature>
<evidence type="ECO:0000259" key="7">
    <source>
        <dbReference type="Pfam" id="PF07282"/>
    </source>
</evidence>
<gene>
    <name evidence="8" type="ORF">EWV85_00170</name>
</gene>
<feature type="compositionally biased region" description="Polar residues" evidence="5">
    <location>
        <begin position="290"/>
        <end position="306"/>
    </location>
</feature>
<dbReference type="NCBIfam" id="NF040570">
    <property type="entry name" value="guided_TnpB"/>
    <property type="match status" value="1"/>
</dbReference>
<sequence>MKVLEFKIHPTEEQVSKIDQSLAACKLLWNLSIALKEESKQRYYRKKHKFDEFSPEIWGLSYSGHYDEKEFKTLKDKEKKLLIGNPCCKIAYFKKTSNGKEYTPLNSIPIRRFMNAENIDKDAVNYLNRKKLAFYFRENTAKFIGEIETEFKKGFFKSVIKTAYDAAKKGIRGIPRFKGRRDKVETLVNGQPDTIKIKSNGVIVSSKIGLLKVRGLDRLQGKAPRMAKITRKATGYYLQLTVETDDTIYKESDKCVGLDMGAVAIFTDDLGRQSEAKRYAKIQKKRLNRLQRQASRQKDGSNNQRKTYAKLARVHEKIARQRKGRNAQLAHKITSEYQSVILEDLKLKNMTAAAKPKEREDGDGYKQNGKKRKSGLNKALLDNAIGQLRTFIENKANERGRKIIRVNPKHTSQTCPNCGNIDKANRVSQSKFKCVSCGYEAHADQNAAANILIRGLRDEFLRAIGSLYKFPVSMIGKYPGLAGEFTPDLDANQESIGDAPIENAEHSISKQMKQEGNRTPTQPENGSQSLIFSFAPPQPCEDSHGKNKPKALWIETDKVSKRKPKKSRGAIPENSDQLTIWDLLD</sequence>
<evidence type="ECO:0000256" key="4">
    <source>
        <dbReference type="ARBA" id="ARBA00023172"/>
    </source>
</evidence>
<keyword evidence="2" id="KW-0815">Transposition</keyword>
<dbReference type="SUPFAM" id="SSF57783">
    <property type="entry name" value="Zinc beta-ribbon"/>
    <property type="match status" value="1"/>
</dbReference>
<feature type="region of interest" description="Disordered" evidence="5">
    <location>
        <begin position="510"/>
        <end position="585"/>
    </location>
</feature>
<feature type="compositionally biased region" description="Polar residues" evidence="5">
    <location>
        <begin position="517"/>
        <end position="531"/>
    </location>
</feature>
<feature type="compositionally biased region" description="Basic and acidic residues" evidence="5">
    <location>
        <begin position="355"/>
        <end position="364"/>
    </location>
</feature>
<evidence type="ECO:0000313" key="8">
    <source>
        <dbReference type="EMBL" id="TRT62637.1"/>
    </source>
</evidence>
<feature type="region of interest" description="Disordered" evidence="5">
    <location>
        <begin position="352"/>
        <end position="373"/>
    </location>
</feature>
<reference evidence="8 9" key="1">
    <citation type="submission" date="2019-01" db="EMBL/GenBank/DDBJ databases">
        <title>Coherence of Microcystis species and biogeography revealed through population genomics.</title>
        <authorList>
            <person name="Perez-Carrascal O.M."/>
            <person name="Terrat Y."/>
            <person name="Giani A."/>
            <person name="Fortin N."/>
            <person name="Tromas N."/>
            <person name="Shapiro B.J."/>
        </authorList>
    </citation>
    <scope>NUCLEOTIDE SEQUENCE [LARGE SCALE GENOMIC DNA]</scope>
    <source>
        <strain evidence="8">Ma_QC_C_20070703_M131</strain>
    </source>
</reference>